<dbReference type="Proteomes" id="UP000014680">
    <property type="component" value="Unassembled WGS sequence"/>
</dbReference>
<dbReference type="PANTHER" id="PTHR45756:SF1">
    <property type="entry name" value="PROTEIN KINASE DOMAIN CONTAINING PROTEIN"/>
    <property type="match status" value="1"/>
</dbReference>
<dbReference type="AlphaFoldDB" id="A0A0A1U4E0"/>
<proteinExistence type="predicted"/>
<dbReference type="PANTHER" id="PTHR45756">
    <property type="entry name" value="PALMITOYLTRANSFERASE"/>
    <property type="match status" value="1"/>
</dbReference>
<dbReference type="Gene3D" id="2.10.220.10">
    <property type="entry name" value="Hormone Receptor, Insulin-like Growth Factor Receptor 1, Chain A, domain 2"/>
    <property type="match status" value="2"/>
</dbReference>
<dbReference type="InterPro" id="IPR009030">
    <property type="entry name" value="Growth_fac_rcpt_cys_sf"/>
</dbReference>
<sequence>MGGMLVETTNTEGTVDNCGIRFVTAYYKADGCIGDQYLEQYFYIRGTTDTCSTVSYHQLPTCSDTEHYVIQEAYCAPCGPNEIIDFQTSYYCVPLCRYYVPNCEVCSSASTCLKCEDGYISKDGQCQTCQYYGECYQCDINKCTACSANYKYDSETLKCGFCELELGYYVSGNDCNRCNANCTLCTSVTICTECKDGFYLKDSTCLPCTVTNCFKCTEFECLGCQTVFYLNDNKLCNSCSEFGNCTECTIDVCTVCFDKMYYNTTTKICENCVEGCDVCDNSYSCNVCNNTYYHYKEDEMKCATCPIDNGYYLRGMDCKNCIKNCLSCTESDNCQFCENTFYSETIENTTTNVCVECTEVDANCLLSTNEKQCTACYPTYGVFSGRCHKCSEEYFDCVECNDTVCLQCGDGIWTLVQIDFGSNRHWFKFLIGK</sequence>
<reference evidence="1 2" key="1">
    <citation type="submission" date="2012-10" db="EMBL/GenBank/DDBJ databases">
        <authorList>
            <person name="Zafar N."/>
            <person name="Inman J."/>
            <person name="Hall N."/>
            <person name="Lorenzi H."/>
            <person name="Caler E."/>
        </authorList>
    </citation>
    <scope>NUCLEOTIDE SEQUENCE [LARGE SCALE GENOMIC DNA]</scope>
    <source>
        <strain evidence="1 2">IP1</strain>
    </source>
</reference>
<keyword evidence="2" id="KW-1185">Reference proteome</keyword>
<name>A0A0A1U4E0_ENTIV</name>
<evidence type="ECO:0000313" key="2">
    <source>
        <dbReference type="Proteomes" id="UP000014680"/>
    </source>
</evidence>
<dbReference type="InterPro" id="IPR053215">
    <property type="entry name" value="TKL_Ser/Thr_kinase"/>
</dbReference>
<evidence type="ECO:0000313" key="1">
    <source>
        <dbReference type="EMBL" id="ELP89132.1"/>
    </source>
</evidence>
<dbReference type="OrthoDB" id="19903at2759"/>
<dbReference type="RefSeq" id="XP_004255903.1">
    <property type="nucleotide sequence ID" value="XM_004255855.1"/>
</dbReference>
<dbReference type="KEGG" id="eiv:EIN_484740"/>
<dbReference type="InterPro" id="IPR006212">
    <property type="entry name" value="Furin_repeat"/>
</dbReference>
<dbReference type="SMART" id="SM00261">
    <property type="entry name" value="FU"/>
    <property type="match status" value="4"/>
</dbReference>
<accession>A0A0A1U4E0</accession>
<dbReference type="GeneID" id="14888222"/>
<dbReference type="SUPFAM" id="SSF57184">
    <property type="entry name" value="Growth factor receptor domain"/>
    <property type="match status" value="2"/>
</dbReference>
<dbReference type="VEuPathDB" id="AmoebaDB:EIN_484740"/>
<gene>
    <name evidence="1" type="ORF">EIN_484740</name>
</gene>
<protein>
    <submittedName>
        <fullName evidence="1">Uncharacterized protein</fullName>
    </submittedName>
</protein>
<dbReference type="EMBL" id="KB206670">
    <property type="protein sequence ID" value="ELP89132.1"/>
    <property type="molecule type" value="Genomic_DNA"/>
</dbReference>
<organism evidence="1 2">
    <name type="scientific">Entamoeba invadens IP1</name>
    <dbReference type="NCBI Taxonomy" id="370355"/>
    <lineage>
        <taxon>Eukaryota</taxon>
        <taxon>Amoebozoa</taxon>
        <taxon>Evosea</taxon>
        <taxon>Archamoebae</taxon>
        <taxon>Mastigamoebida</taxon>
        <taxon>Entamoebidae</taxon>
        <taxon>Entamoeba</taxon>
    </lineage>
</organism>